<dbReference type="InterPro" id="IPR046346">
    <property type="entry name" value="Aminoacid_DH-like_N_sf"/>
</dbReference>
<dbReference type="CDD" id="cd01076">
    <property type="entry name" value="NAD_bind_1_Glu_DH"/>
    <property type="match status" value="1"/>
</dbReference>
<feature type="site" description="Important for catalysis" evidence="6">
    <location>
        <position position="160"/>
    </location>
</feature>
<gene>
    <name evidence="9" type="ORF">HNQ40_000266</name>
</gene>
<keyword evidence="5" id="KW-0547">Nucleotide-binding</keyword>
<dbReference type="RefSeq" id="WP_184675616.1">
    <property type="nucleotide sequence ID" value="NZ_JACHGY010000001.1"/>
</dbReference>
<dbReference type="PROSITE" id="PS00074">
    <property type="entry name" value="GLFV_DEHYDROGENASE"/>
    <property type="match status" value="1"/>
</dbReference>
<dbReference type="GO" id="GO:0004352">
    <property type="term" value="F:glutamate dehydrogenase (NAD+) activity"/>
    <property type="evidence" value="ECO:0007669"/>
    <property type="project" value="TreeGrafter"/>
</dbReference>
<dbReference type="EMBL" id="JACHGY010000001">
    <property type="protein sequence ID" value="MBB6428460.1"/>
    <property type="molecule type" value="Genomic_DNA"/>
</dbReference>
<feature type="binding site" evidence="5">
    <location>
        <position position="240"/>
    </location>
    <ligand>
        <name>NAD(+)</name>
        <dbReference type="ChEBI" id="CHEBI:57540"/>
    </ligand>
</feature>
<evidence type="ECO:0000259" key="8">
    <source>
        <dbReference type="SMART" id="SM00839"/>
    </source>
</evidence>
<dbReference type="SMART" id="SM00839">
    <property type="entry name" value="ELFV_dehydrog"/>
    <property type="match status" value="1"/>
</dbReference>
<evidence type="ECO:0000256" key="2">
    <source>
        <dbReference type="ARBA" id="ARBA00023002"/>
    </source>
</evidence>
<dbReference type="PRINTS" id="PR00082">
    <property type="entry name" value="GLFDHDRGNASE"/>
</dbReference>
<dbReference type="Pfam" id="PF00208">
    <property type="entry name" value="ELFV_dehydrog"/>
    <property type="match status" value="1"/>
</dbReference>
<dbReference type="Proteomes" id="UP000541810">
    <property type="component" value="Unassembled WGS sequence"/>
</dbReference>
<comment type="similarity">
    <text evidence="1 3 7">Belongs to the Glu/Leu/Phe/Val dehydrogenases family.</text>
</comment>
<dbReference type="Pfam" id="PF02812">
    <property type="entry name" value="ELFV_dehydrog_N"/>
    <property type="match status" value="1"/>
</dbReference>
<dbReference type="GO" id="GO:0000166">
    <property type="term" value="F:nucleotide binding"/>
    <property type="evidence" value="ECO:0007669"/>
    <property type="project" value="UniProtKB-KW"/>
</dbReference>
<keyword evidence="2 3" id="KW-0560">Oxidoreductase</keyword>
<dbReference type="InterPro" id="IPR006096">
    <property type="entry name" value="Glu/Leu/Phe/Val/Trp_DH_C"/>
</dbReference>
<feature type="binding site" evidence="5">
    <location>
        <position position="108"/>
    </location>
    <ligand>
        <name>substrate</name>
    </ligand>
</feature>
<protein>
    <recommendedName>
        <fullName evidence="3">Glutamate dehydrogenase</fullName>
    </recommendedName>
</protein>
<evidence type="ECO:0000256" key="1">
    <source>
        <dbReference type="ARBA" id="ARBA00006382"/>
    </source>
</evidence>
<dbReference type="PANTHER" id="PTHR11606:SF13">
    <property type="entry name" value="GLUTAMATE DEHYDROGENASE 1, MITOCHONDRIAL"/>
    <property type="match status" value="1"/>
</dbReference>
<evidence type="ECO:0000313" key="9">
    <source>
        <dbReference type="EMBL" id="MBB6428460.1"/>
    </source>
</evidence>
<dbReference type="InterPro" id="IPR033524">
    <property type="entry name" value="Glu/Leu/Phe/Val_DH_AS"/>
</dbReference>
<feature type="binding site" evidence="5">
    <location>
        <position position="84"/>
    </location>
    <ligand>
        <name>substrate</name>
    </ligand>
</feature>
<dbReference type="InterPro" id="IPR014362">
    <property type="entry name" value="Glu_DH"/>
</dbReference>
<dbReference type="SUPFAM" id="SSF51735">
    <property type="entry name" value="NAD(P)-binding Rossmann-fold domains"/>
    <property type="match status" value="1"/>
</dbReference>
<evidence type="ECO:0000256" key="6">
    <source>
        <dbReference type="PIRSR" id="PIRSR000185-3"/>
    </source>
</evidence>
<dbReference type="InterPro" id="IPR036291">
    <property type="entry name" value="NAD(P)-bd_dom_sf"/>
</dbReference>
<name>A0A7X0LIQ7_9BACT</name>
<dbReference type="PIRSF" id="PIRSF000185">
    <property type="entry name" value="Glu_DH"/>
    <property type="match status" value="1"/>
</dbReference>
<feature type="domain" description="Glutamate/phenylalanine/leucine/valine/L-tryptophan dehydrogenase C-terminal" evidence="8">
    <location>
        <begin position="201"/>
        <end position="435"/>
    </location>
</feature>
<dbReference type="InterPro" id="IPR006095">
    <property type="entry name" value="Glu/Leu/Phe/Val/Trp_DH"/>
</dbReference>
<feature type="binding site" evidence="5">
    <location>
        <position position="208"/>
    </location>
    <ligand>
        <name>NAD(+)</name>
        <dbReference type="ChEBI" id="CHEBI:57540"/>
    </ligand>
</feature>
<dbReference type="GO" id="GO:0006538">
    <property type="term" value="P:L-glutamate catabolic process"/>
    <property type="evidence" value="ECO:0007669"/>
    <property type="project" value="TreeGrafter"/>
</dbReference>
<dbReference type="InterPro" id="IPR006097">
    <property type="entry name" value="Glu/Leu/Phe/Val/Trp_DH_dimer"/>
</dbReference>
<feature type="binding site" evidence="5">
    <location>
        <position position="371"/>
    </location>
    <ligand>
        <name>substrate</name>
    </ligand>
</feature>
<dbReference type="Gene3D" id="3.40.50.720">
    <property type="entry name" value="NAD(P)-binding Rossmann-like Domain"/>
    <property type="match status" value="1"/>
</dbReference>
<evidence type="ECO:0000256" key="3">
    <source>
        <dbReference type="PIRNR" id="PIRNR000185"/>
    </source>
</evidence>
<proteinExistence type="inferred from homology"/>
<evidence type="ECO:0000256" key="4">
    <source>
        <dbReference type="PIRSR" id="PIRSR000185-1"/>
    </source>
</evidence>
<accession>A0A7X0LIQ7</accession>
<dbReference type="SUPFAM" id="SSF53223">
    <property type="entry name" value="Aminoacid dehydrogenase-like, N-terminal domain"/>
    <property type="match status" value="1"/>
</dbReference>
<sequence length="438" mass="47290">MPNSPARILADLGFRYDPANVYQQVITQVLEAGHRLNLPRHLQLIMAEPKSEVMVHFPVEMDDGSFKLFKGYRVQHNNILGPYKGGIRYHHGVSLDHVKALSVLMTMKCSLAGLPLGGGKGGVQVNPRELSQDELMRLTRRFTAALGDNIGPNHDIPAPDVGTNAQVMAWMADTYINFNNATHHGSGAAVVTGKPVAFGGSVGREKATGQGVVYVIEDLLPEMISKPLADTTYSVVGYGNVGSWTGKLMAAHGSKLLAVMDHTGAIAPNDVAEGLDAIALADYVTETGGVANFPGSKPISEEAFYTTKVDLFVPAALEQMIGTKEAQMLNCRVIAEAANAPTTPEGEKVLAERGIDVLPAILCNCGGVVVSYFEWMQNRQSEIWELDRVDAELRKHMRSAAAKVLAARTELDCDMRTAAFAAALKHVAEVYRLRGIFP</sequence>
<dbReference type="AlphaFoldDB" id="A0A7X0LIQ7"/>
<dbReference type="PANTHER" id="PTHR11606">
    <property type="entry name" value="GLUTAMATE DEHYDROGENASE"/>
    <property type="match status" value="1"/>
</dbReference>
<feature type="active site" description="Proton donor" evidence="4">
    <location>
        <position position="120"/>
    </location>
</feature>
<evidence type="ECO:0000256" key="5">
    <source>
        <dbReference type="PIRSR" id="PIRSR000185-2"/>
    </source>
</evidence>
<organism evidence="9 10">
    <name type="scientific">Algisphaera agarilytica</name>
    <dbReference type="NCBI Taxonomy" id="1385975"/>
    <lineage>
        <taxon>Bacteria</taxon>
        <taxon>Pseudomonadati</taxon>
        <taxon>Planctomycetota</taxon>
        <taxon>Phycisphaerae</taxon>
        <taxon>Phycisphaerales</taxon>
        <taxon>Phycisphaeraceae</taxon>
        <taxon>Algisphaera</taxon>
    </lineage>
</organism>
<dbReference type="InterPro" id="IPR033922">
    <property type="entry name" value="NAD_bind_Glu_DH"/>
</dbReference>
<keyword evidence="5" id="KW-0520">NAD</keyword>
<evidence type="ECO:0000256" key="7">
    <source>
        <dbReference type="RuleBase" id="RU004417"/>
    </source>
</evidence>
<evidence type="ECO:0000313" key="10">
    <source>
        <dbReference type="Proteomes" id="UP000541810"/>
    </source>
</evidence>
<comment type="caution">
    <text evidence="9">The sequence shown here is derived from an EMBL/GenBank/DDBJ whole genome shotgun (WGS) entry which is preliminary data.</text>
</comment>
<dbReference type="Gene3D" id="3.40.50.10860">
    <property type="entry name" value="Leucine Dehydrogenase, chain A, domain 1"/>
    <property type="match status" value="1"/>
</dbReference>
<keyword evidence="10" id="KW-1185">Reference proteome</keyword>
<reference evidence="9 10" key="1">
    <citation type="submission" date="2020-08" db="EMBL/GenBank/DDBJ databases">
        <title>Genomic Encyclopedia of Type Strains, Phase IV (KMG-IV): sequencing the most valuable type-strain genomes for metagenomic binning, comparative biology and taxonomic classification.</title>
        <authorList>
            <person name="Goeker M."/>
        </authorList>
    </citation>
    <scope>NUCLEOTIDE SEQUENCE [LARGE SCALE GENOMIC DNA]</scope>
    <source>
        <strain evidence="9 10">DSM 103725</strain>
    </source>
</reference>